<name>A0AAU7Y3I1_9PSED</name>
<organism evidence="1">
    <name type="scientific">Pseudomonas solani</name>
    <dbReference type="NCBI Taxonomy" id="2731552"/>
    <lineage>
        <taxon>Bacteria</taxon>
        <taxon>Pseudomonadati</taxon>
        <taxon>Pseudomonadota</taxon>
        <taxon>Gammaproteobacteria</taxon>
        <taxon>Pseudomonadales</taxon>
        <taxon>Pseudomonadaceae</taxon>
        <taxon>Pseudomonas</taxon>
    </lineage>
</organism>
<evidence type="ECO:0008006" key="2">
    <source>
        <dbReference type="Google" id="ProtNLM"/>
    </source>
</evidence>
<sequence>MSTSMDLFAQLNYGKVYIRRKGSTLPPFELGPMRNLGFTPELTELTIADPRTRSNSELSGVSRPAGGTLQGELLALPPESLATLLAGTRHEVASGSVPSEDVVVMVGRDSMTKRLPLKITELTSADGATDYDENVDFVKTPGGIRILPGSALATAIDAATADADGNKSLVCKVTYTSPKTSVVQAFMKAREYYEVFIVTMNEAGQDMGRRVTFRRSRIALSGDLPLINRDDFAVIGVTFTLSEDPDFSFAGESAFFYWEEELPA</sequence>
<accession>A0AAU7Y3I1</accession>
<dbReference type="EMBL" id="CP158373">
    <property type="protein sequence ID" value="XBY64829.1"/>
    <property type="molecule type" value="Genomic_DNA"/>
</dbReference>
<reference evidence="1" key="1">
    <citation type="submission" date="2023-08" db="EMBL/GenBank/DDBJ databases">
        <title>Increased levels of nutrients transform a symbiont into a lethal pathobiont.</title>
        <authorList>
            <person name="Lachnit T."/>
            <person name="Ulrich L."/>
            <person name="Willmer F.M."/>
            <person name="Hasenbein T."/>
            <person name="Steiner L.X."/>
            <person name="Wolters M."/>
            <person name="Herbst E.M."/>
            <person name="Deines P."/>
        </authorList>
    </citation>
    <scope>NUCLEOTIDE SEQUENCE</scope>
    <source>
        <strain evidence="1">T3</strain>
    </source>
</reference>
<evidence type="ECO:0000313" key="1">
    <source>
        <dbReference type="EMBL" id="XBY64829.1"/>
    </source>
</evidence>
<proteinExistence type="predicted"/>
<dbReference type="AlphaFoldDB" id="A0AAU7Y3I1"/>
<protein>
    <recommendedName>
        <fullName evidence="2">Phage tail protein</fullName>
    </recommendedName>
</protein>
<gene>
    <name evidence="1" type="ORF">ABS648_03420</name>
</gene>
<dbReference type="RefSeq" id="WP_350447618.1">
    <property type="nucleotide sequence ID" value="NZ_CP158373.1"/>
</dbReference>